<proteinExistence type="predicted"/>
<dbReference type="AlphaFoldDB" id="A0A943A469"/>
<name>A0A943A469_VEIPA</name>
<comment type="caution">
    <text evidence="1">The sequence shown here is derived from an EMBL/GenBank/DDBJ whole genome shotgun (WGS) entry which is preliminary data.</text>
</comment>
<evidence type="ECO:0000313" key="1">
    <source>
        <dbReference type="EMBL" id="MBS4893784.1"/>
    </source>
</evidence>
<gene>
    <name evidence="1" type="ORF">KHZ90_08415</name>
</gene>
<evidence type="ECO:0000313" key="2">
    <source>
        <dbReference type="Proteomes" id="UP000778864"/>
    </source>
</evidence>
<reference evidence="1" key="1">
    <citation type="submission" date="2021-02" db="EMBL/GenBank/DDBJ databases">
        <title>Infant gut strain persistence is associated with maternal origin, phylogeny, and functional potential including surface adhesion and iron acquisition.</title>
        <authorList>
            <person name="Lou Y.C."/>
        </authorList>
    </citation>
    <scope>NUCLEOTIDE SEQUENCE</scope>
    <source>
        <strain evidence="1">L3_108_031G1_dasL3_108_031G1_concoct_20</strain>
    </source>
</reference>
<protein>
    <submittedName>
        <fullName evidence="1">Uncharacterized protein</fullName>
    </submittedName>
</protein>
<dbReference type="EMBL" id="JAGZMU010000005">
    <property type="protein sequence ID" value="MBS4893784.1"/>
    <property type="molecule type" value="Genomic_DNA"/>
</dbReference>
<sequence length="79" mass="9474">MDGKDEFDNEVFNICEKYIDEDELALVGISYDYLGEIKDILYKNNIEMYEKYKNKGIYNVDYTDNLEKYKDQLDMMGED</sequence>
<accession>A0A943A469</accession>
<dbReference type="RefSeq" id="WP_278468080.1">
    <property type="nucleotide sequence ID" value="NZ_JAGZMU010000005.1"/>
</dbReference>
<organism evidence="1 2">
    <name type="scientific">Veillonella parvula</name>
    <name type="common">Staphylococcus parvulus</name>
    <dbReference type="NCBI Taxonomy" id="29466"/>
    <lineage>
        <taxon>Bacteria</taxon>
        <taxon>Bacillati</taxon>
        <taxon>Bacillota</taxon>
        <taxon>Negativicutes</taxon>
        <taxon>Veillonellales</taxon>
        <taxon>Veillonellaceae</taxon>
        <taxon>Veillonella</taxon>
    </lineage>
</organism>
<dbReference type="Proteomes" id="UP000778864">
    <property type="component" value="Unassembled WGS sequence"/>
</dbReference>